<dbReference type="EMBL" id="SZOH01002587">
    <property type="protein sequence ID" value="TKI94151.1"/>
    <property type="molecule type" value="Genomic_DNA"/>
</dbReference>
<sequence>NGNVIRQLHHGESYRVWSKQDGWLCLGTNQWIYYDPSYIQYGVQ</sequence>
<protein>
    <submittedName>
        <fullName evidence="1">N-acetylmuramoyl-L-alanine amidase</fullName>
    </submittedName>
</protein>
<evidence type="ECO:0000313" key="2">
    <source>
        <dbReference type="Proteomes" id="UP000308444"/>
    </source>
</evidence>
<name>A0A9X9F3R6_BACCE</name>
<dbReference type="AlphaFoldDB" id="A0A9X9F3R6"/>
<reference evidence="1 2" key="1">
    <citation type="journal article" date="2019" name="Environ. Microbiol.">
        <title>An active ?-lactamase is a part of an orchestrated cell wall stress resistance network of Bacillus subtilis and related rhizosphere species.</title>
        <authorList>
            <person name="Bucher T."/>
            <person name="Keren-Paz A."/>
            <person name="Hausser J."/>
            <person name="Olender T."/>
            <person name="Cytryn E."/>
            <person name="Kolodkin-Gal I."/>
        </authorList>
    </citation>
    <scope>NUCLEOTIDE SEQUENCE [LARGE SCALE GENOMIC DNA]</scope>
    <source>
        <strain evidence="1 2">I32</strain>
    </source>
</reference>
<dbReference type="Proteomes" id="UP000308444">
    <property type="component" value="Unassembled WGS sequence"/>
</dbReference>
<accession>A0A9X9F3R6</accession>
<evidence type="ECO:0000313" key="1">
    <source>
        <dbReference type="EMBL" id="TKI94151.1"/>
    </source>
</evidence>
<proteinExistence type="predicted"/>
<gene>
    <name evidence="1" type="ORF">FC695_29070</name>
</gene>
<feature type="non-terminal residue" evidence="1">
    <location>
        <position position="1"/>
    </location>
</feature>
<comment type="caution">
    <text evidence="1">The sequence shown here is derived from an EMBL/GenBank/DDBJ whole genome shotgun (WGS) entry which is preliminary data.</text>
</comment>
<organism evidence="1 2">
    <name type="scientific">Bacillus cereus</name>
    <dbReference type="NCBI Taxonomy" id="1396"/>
    <lineage>
        <taxon>Bacteria</taxon>
        <taxon>Bacillati</taxon>
        <taxon>Bacillota</taxon>
        <taxon>Bacilli</taxon>
        <taxon>Bacillales</taxon>
        <taxon>Bacillaceae</taxon>
        <taxon>Bacillus</taxon>
        <taxon>Bacillus cereus group</taxon>
    </lineage>
</organism>